<accession>K1V609</accession>
<dbReference type="HOGENOM" id="CLU_1908173_0_0_1"/>
<keyword evidence="2" id="KW-1185">Reference proteome</keyword>
<name>K1V609_TRIAC</name>
<dbReference type="AlphaFoldDB" id="K1V609"/>
<evidence type="ECO:0000313" key="1">
    <source>
        <dbReference type="EMBL" id="EKC99454.1"/>
    </source>
</evidence>
<evidence type="ECO:0000313" key="2">
    <source>
        <dbReference type="Proteomes" id="UP000006757"/>
    </source>
</evidence>
<gene>
    <name evidence="1" type="ORF">A1Q2_06391</name>
</gene>
<reference evidence="1 2" key="1">
    <citation type="journal article" date="2012" name="Eukaryot. Cell">
        <title>Genome sequence of the Trichosporon asahii environmental strain CBS 8904.</title>
        <authorList>
            <person name="Yang R.Y."/>
            <person name="Li H.T."/>
            <person name="Zhu H."/>
            <person name="Zhou G.P."/>
            <person name="Wang M."/>
            <person name="Wang L."/>
        </authorList>
    </citation>
    <scope>NUCLEOTIDE SEQUENCE [LARGE SCALE GENOMIC DNA]</scope>
    <source>
        <strain evidence="1 2">CBS 8904</strain>
    </source>
</reference>
<dbReference type="EMBL" id="AMBO01000372">
    <property type="protein sequence ID" value="EKC99454.1"/>
    <property type="molecule type" value="Genomic_DNA"/>
</dbReference>
<comment type="caution">
    <text evidence="1">The sequence shown here is derived from an EMBL/GenBank/DDBJ whole genome shotgun (WGS) entry which is preliminary data.</text>
</comment>
<dbReference type="InParanoid" id="K1V609"/>
<sequence>MPAQVLRDYHTYSEQRLRSVGDAAVERGQQTFSETFLPSVSSEIHKQDVCSRLSMAEQPALKLQSPSGDILYEGYMNRFPTDLESHLSGVLTRLQVLNLPFQQHVDGSTLVLVATVDGARGTAATAKGRYVLSGSWESARGR</sequence>
<proteinExistence type="predicted"/>
<organism evidence="1 2">
    <name type="scientific">Trichosporon asahii var. asahii (strain CBS 8904)</name>
    <name type="common">Yeast</name>
    <dbReference type="NCBI Taxonomy" id="1220162"/>
    <lineage>
        <taxon>Eukaryota</taxon>
        <taxon>Fungi</taxon>
        <taxon>Dikarya</taxon>
        <taxon>Basidiomycota</taxon>
        <taxon>Agaricomycotina</taxon>
        <taxon>Tremellomycetes</taxon>
        <taxon>Trichosporonales</taxon>
        <taxon>Trichosporonaceae</taxon>
        <taxon>Trichosporon</taxon>
    </lineage>
</organism>
<protein>
    <submittedName>
        <fullName evidence="1">Uncharacterized protein</fullName>
    </submittedName>
</protein>
<dbReference type="Proteomes" id="UP000006757">
    <property type="component" value="Unassembled WGS sequence"/>
</dbReference>